<evidence type="ECO:0000313" key="1">
    <source>
        <dbReference type="EMBL" id="KAF2621844.1"/>
    </source>
</evidence>
<dbReference type="Proteomes" id="UP000799754">
    <property type="component" value="Unassembled WGS sequence"/>
</dbReference>
<sequence>MPRFSEEDKALLYVIRTTAEQLKVGSWDDCATVYNYLASCYRTQDGLTAAYRSLEKRKLETSTRTTAWEATRKQVEQWLRNKERPPWSSPMPCQGPVESEDSEVVCPAPKRMISLPLTEWSDKSAQMDLVVDTALFPQQSAPSEGFCQAAGGYANNAALWPMQATEYPFTGTATTPFDATAMHWPIDAATVSGMSNAAMNGLDNAAMCGLDNAAMFGANSPAPFDATAMHWPIDAATVSGMSNAAMYGLDNAAMCGLDNAAMFGANSPVMYGSALYGSALYGSGSPPMYGAGGSATYGANSSAMNGADSSYMFGMEFGMEFGMDCTAVDAVENPFHNNTLNCCSTPMSNSALIASKSSPTLSEFGYAANEATQTVRPTHSPSPNTESTSIMNTFSWQNTQELMSSQELYLLLKASEAGSDAV</sequence>
<keyword evidence="2" id="KW-1185">Reference proteome</keyword>
<accession>A0ACB6RJ90</accession>
<reference evidence="1" key="1">
    <citation type="journal article" date="2020" name="Stud. Mycol.">
        <title>101 Dothideomycetes genomes: a test case for predicting lifestyles and emergence of pathogens.</title>
        <authorList>
            <person name="Haridas S."/>
            <person name="Albert R."/>
            <person name="Binder M."/>
            <person name="Bloem J."/>
            <person name="Labutti K."/>
            <person name="Salamov A."/>
            <person name="Andreopoulos B."/>
            <person name="Baker S."/>
            <person name="Barry K."/>
            <person name="Bills G."/>
            <person name="Bluhm B."/>
            <person name="Cannon C."/>
            <person name="Castanera R."/>
            <person name="Culley D."/>
            <person name="Daum C."/>
            <person name="Ezra D."/>
            <person name="Gonzalez J."/>
            <person name="Henrissat B."/>
            <person name="Kuo A."/>
            <person name="Liang C."/>
            <person name="Lipzen A."/>
            <person name="Lutzoni F."/>
            <person name="Magnuson J."/>
            <person name="Mondo S."/>
            <person name="Nolan M."/>
            <person name="Ohm R."/>
            <person name="Pangilinan J."/>
            <person name="Park H.-J."/>
            <person name="Ramirez L."/>
            <person name="Alfaro M."/>
            <person name="Sun H."/>
            <person name="Tritt A."/>
            <person name="Yoshinaga Y."/>
            <person name="Zwiers L.-H."/>
            <person name="Turgeon B."/>
            <person name="Goodwin S."/>
            <person name="Spatafora J."/>
            <person name="Crous P."/>
            <person name="Grigoriev I."/>
        </authorList>
    </citation>
    <scope>NUCLEOTIDE SEQUENCE</scope>
    <source>
        <strain evidence="1">CBS 525.71</strain>
    </source>
</reference>
<protein>
    <submittedName>
        <fullName evidence="1">Uncharacterized protein</fullName>
    </submittedName>
</protein>
<gene>
    <name evidence="1" type="ORF">BU25DRAFT_228388</name>
</gene>
<organism evidence="1 2">
    <name type="scientific">Macroventuria anomochaeta</name>
    <dbReference type="NCBI Taxonomy" id="301207"/>
    <lineage>
        <taxon>Eukaryota</taxon>
        <taxon>Fungi</taxon>
        <taxon>Dikarya</taxon>
        <taxon>Ascomycota</taxon>
        <taxon>Pezizomycotina</taxon>
        <taxon>Dothideomycetes</taxon>
        <taxon>Pleosporomycetidae</taxon>
        <taxon>Pleosporales</taxon>
        <taxon>Pleosporineae</taxon>
        <taxon>Didymellaceae</taxon>
        <taxon>Macroventuria</taxon>
    </lineage>
</organism>
<dbReference type="EMBL" id="MU006750">
    <property type="protein sequence ID" value="KAF2621844.1"/>
    <property type="molecule type" value="Genomic_DNA"/>
</dbReference>
<evidence type="ECO:0000313" key="2">
    <source>
        <dbReference type="Proteomes" id="UP000799754"/>
    </source>
</evidence>
<proteinExistence type="predicted"/>
<comment type="caution">
    <text evidence="1">The sequence shown here is derived from an EMBL/GenBank/DDBJ whole genome shotgun (WGS) entry which is preliminary data.</text>
</comment>
<name>A0ACB6RJ90_9PLEO</name>